<dbReference type="Proteomes" id="UP000256686">
    <property type="component" value="Unassembled WGS sequence"/>
</dbReference>
<evidence type="ECO:0000313" key="2">
    <source>
        <dbReference type="Proteomes" id="UP000256686"/>
    </source>
</evidence>
<dbReference type="AlphaFoldDB" id="A0A3D9CAU1"/>
<accession>A0A3D9CAU1</accession>
<sequence length="187" mass="21513">MLIENKGIQTDTFHIPPFSLNSREFMVLFLYGGAHFHQTKTFLGDIFSGKIKDANVMVHKNLTFVEHYTEPLFRRLFHPVTVGEFLKKTTNPDSPYATKIYEINGITEKTRINTLPNHPKRLLSLYAAFSKTDHIVFDLLGQGPAEAKKIYQTVNEFVKEGGSAILLDNFNDQKNDCTKYIELQWLK</sequence>
<organism evidence="1 2">
    <name type="scientific">Chryseobacterium pennae</name>
    <dbReference type="NCBI Taxonomy" id="2258962"/>
    <lineage>
        <taxon>Bacteria</taxon>
        <taxon>Pseudomonadati</taxon>
        <taxon>Bacteroidota</taxon>
        <taxon>Flavobacteriia</taxon>
        <taxon>Flavobacteriales</taxon>
        <taxon>Weeksellaceae</taxon>
        <taxon>Chryseobacterium group</taxon>
        <taxon>Chryseobacterium</taxon>
    </lineage>
</organism>
<gene>
    <name evidence="1" type="ORF">DRF65_08425</name>
</gene>
<evidence type="ECO:0000313" key="1">
    <source>
        <dbReference type="EMBL" id="REC62838.1"/>
    </source>
</evidence>
<dbReference type="RefSeq" id="WP_115970326.1">
    <property type="nucleotide sequence ID" value="NZ_QNVT01000006.1"/>
</dbReference>
<proteinExistence type="predicted"/>
<name>A0A3D9CAU1_9FLAO</name>
<reference evidence="2" key="1">
    <citation type="submission" date="2018-06" db="EMBL/GenBank/DDBJ databases">
        <authorList>
            <person name="Lum Nde A."/>
            <person name="Hugo C."/>
        </authorList>
    </citation>
    <scope>NUCLEOTIDE SEQUENCE [LARGE SCALE GENOMIC DNA]</scope>
    <source>
        <strain evidence="2">1_F178</strain>
    </source>
</reference>
<dbReference type="EMBL" id="QNVT01000006">
    <property type="protein sequence ID" value="REC62838.1"/>
    <property type="molecule type" value="Genomic_DNA"/>
</dbReference>
<keyword evidence="2" id="KW-1185">Reference proteome</keyword>
<comment type="caution">
    <text evidence="1">The sequence shown here is derived from an EMBL/GenBank/DDBJ whole genome shotgun (WGS) entry which is preliminary data.</text>
</comment>
<protein>
    <submittedName>
        <fullName evidence="1">Uncharacterized protein</fullName>
    </submittedName>
</protein>